<dbReference type="Gene3D" id="1.10.10.10">
    <property type="entry name" value="Winged helix-like DNA-binding domain superfamily/Winged helix DNA-binding domain"/>
    <property type="match status" value="2"/>
</dbReference>
<evidence type="ECO:0000256" key="4">
    <source>
        <dbReference type="ARBA" id="ARBA00023306"/>
    </source>
</evidence>
<proteinExistence type="predicted"/>
<dbReference type="RefSeq" id="WP_285569061.1">
    <property type="nucleotide sequence ID" value="NZ_BSDE01000001.1"/>
</dbReference>
<evidence type="ECO:0000313" key="6">
    <source>
        <dbReference type="EMBL" id="GLH71678.1"/>
    </source>
</evidence>
<reference evidence="6 7" key="1">
    <citation type="journal article" date="2023" name="Antonie Van Leeuwenhoek">
        <title>Mesoterricola silvestris gen. nov., sp. nov., Mesoterricola sediminis sp. nov., Geothrix oryzae sp. nov., Geothrix edaphica sp. nov., Geothrix rubra sp. nov., and Geothrix limicola sp. nov., six novel members of Acidobacteriota isolated from soils.</title>
        <authorList>
            <person name="Itoh H."/>
            <person name="Sugisawa Y."/>
            <person name="Mise K."/>
            <person name="Xu Z."/>
            <person name="Kuniyasu M."/>
            <person name="Ushijima N."/>
            <person name="Kawano K."/>
            <person name="Kobayashi E."/>
            <person name="Shiratori Y."/>
            <person name="Masuda Y."/>
            <person name="Senoo K."/>
        </authorList>
    </citation>
    <scope>NUCLEOTIDE SEQUENCE [LARGE SCALE GENOMIC DNA]</scope>
    <source>
        <strain evidence="6 7">Red804</strain>
    </source>
</reference>
<name>A0ABQ5QAH5_9BACT</name>
<feature type="compositionally biased region" description="Acidic residues" evidence="5">
    <location>
        <begin position="227"/>
        <end position="236"/>
    </location>
</feature>
<dbReference type="InterPro" id="IPR005234">
    <property type="entry name" value="ScpB_csome_segregation"/>
</dbReference>
<evidence type="ECO:0000256" key="1">
    <source>
        <dbReference type="ARBA" id="ARBA00022490"/>
    </source>
</evidence>
<evidence type="ECO:0000256" key="3">
    <source>
        <dbReference type="ARBA" id="ARBA00022829"/>
    </source>
</evidence>
<comment type="caution">
    <text evidence="6">The sequence shown here is derived from an EMBL/GenBank/DDBJ whole genome shotgun (WGS) entry which is preliminary data.</text>
</comment>
<sequence length="255" mass="27840">MNDSEIFHQDPLWEEGGDLPGALEALFTAAGEVLDLARLRELTGLGDGALQQGIEKLQERLQGASGLRLIEVGGGWRMATSPLYKEMVSRLVTTTRSGKLTPAQIEALAIIAYRQPVTITELNAIRGVTSSANQVKSLMERQLIISAGRKPVVGRPMTYATTQAFLLHFGLKSLHDLPRLEDFGEGRLEAEALAALEPPLPEDGLFGEGAMITEPEIDPEMIDPELLETEMADQDMPESAPDERERPESDESPEP</sequence>
<organism evidence="6 7">
    <name type="scientific">Geothrix limicola</name>
    <dbReference type="NCBI Taxonomy" id="2927978"/>
    <lineage>
        <taxon>Bacteria</taxon>
        <taxon>Pseudomonadati</taxon>
        <taxon>Acidobacteriota</taxon>
        <taxon>Holophagae</taxon>
        <taxon>Holophagales</taxon>
        <taxon>Holophagaceae</taxon>
        <taxon>Geothrix</taxon>
    </lineage>
</organism>
<gene>
    <name evidence="6" type="ORF">GETHLI_01800</name>
</gene>
<protein>
    <recommendedName>
        <fullName evidence="8">SMC-Scp complex subunit ScpB</fullName>
    </recommendedName>
</protein>
<keyword evidence="2" id="KW-0132">Cell division</keyword>
<dbReference type="PANTHER" id="PTHR34298:SF2">
    <property type="entry name" value="SEGREGATION AND CONDENSATION PROTEIN B"/>
    <property type="match status" value="1"/>
</dbReference>
<keyword evidence="4" id="KW-0131">Cell cycle</keyword>
<evidence type="ECO:0000256" key="2">
    <source>
        <dbReference type="ARBA" id="ARBA00022618"/>
    </source>
</evidence>
<keyword evidence="3" id="KW-0159">Chromosome partition</keyword>
<dbReference type="EMBL" id="BSDE01000001">
    <property type="protein sequence ID" value="GLH71678.1"/>
    <property type="molecule type" value="Genomic_DNA"/>
</dbReference>
<dbReference type="PANTHER" id="PTHR34298">
    <property type="entry name" value="SEGREGATION AND CONDENSATION PROTEIN B"/>
    <property type="match status" value="1"/>
</dbReference>
<dbReference type="Pfam" id="PF04079">
    <property type="entry name" value="SMC_ScpB"/>
    <property type="match status" value="1"/>
</dbReference>
<evidence type="ECO:0000313" key="7">
    <source>
        <dbReference type="Proteomes" id="UP001165069"/>
    </source>
</evidence>
<evidence type="ECO:0000256" key="5">
    <source>
        <dbReference type="SAM" id="MobiDB-lite"/>
    </source>
</evidence>
<evidence type="ECO:0008006" key="8">
    <source>
        <dbReference type="Google" id="ProtNLM"/>
    </source>
</evidence>
<keyword evidence="1" id="KW-0963">Cytoplasm</keyword>
<dbReference type="SUPFAM" id="SSF46785">
    <property type="entry name" value="Winged helix' DNA-binding domain"/>
    <property type="match status" value="2"/>
</dbReference>
<dbReference type="InterPro" id="IPR036388">
    <property type="entry name" value="WH-like_DNA-bd_sf"/>
</dbReference>
<dbReference type="NCBIfam" id="TIGR00281">
    <property type="entry name" value="SMC-Scp complex subunit ScpB"/>
    <property type="match status" value="1"/>
</dbReference>
<dbReference type="InterPro" id="IPR036390">
    <property type="entry name" value="WH_DNA-bd_sf"/>
</dbReference>
<dbReference type="Proteomes" id="UP001165069">
    <property type="component" value="Unassembled WGS sequence"/>
</dbReference>
<feature type="region of interest" description="Disordered" evidence="5">
    <location>
        <begin position="227"/>
        <end position="255"/>
    </location>
</feature>
<accession>A0ABQ5QAH5</accession>
<keyword evidence="7" id="KW-1185">Reference proteome</keyword>